<evidence type="ECO:0000313" key="1">
    <source>
        <dbReference type="EMBL" id="CAF5075469.1"/>
    </source>
</evidence>
<accession>A0A8S3EQV7</accession>
<dbReference type="EMBL" id="CAJOBI010236278">
    <property type="protein sequence ID" value="CAF5075469.1"/>
    <property type="molecule type" value="Genomic_DNA"/>
</dbReference>
<dbReference type="Proteomes" id="UP000676336">
    <property type="component" value="Unassembled WGS sequence"/>
</dbReference>
<proteinExistence type="predicted"/>
<feature type="non-terminal residue" evidence="1">
    <location>
        <position position="52"/>
    </location>
</feature>
<protein>
    <submittedName>
        <fullName evidence="1">Uncharacterized protein</fullName>
    </submittedName>
</protein>
<reference evidence="1" key="1">
    <citation type="submission" date="2021-02" db="EMBL/GenBank/DDBJ databases">
        <authorList>
            <person name="Nowell W R."/>
        </authorList>
    </citation>
    <scope>NUCLEOTIDE SEQUENCE</scope>
</reference>
<name>A0A8S3EQV7_9BILA</name>
<dbReference type="AlphaFoldDB" id="A0A8S3EQV7"/>
<organism evidence="1 2">
    <name type="scientific">Rotaria magnacalcarata</name>
    <dbReference type="NCBI Taxonomy" id="392030"/>
    <lineage>
        <taxon>Eukaryota</taxon>
        <taxon>Metazoa</taxon>
        <taxon>Spiralia</taxon>
        <taxon>Gnathifera</taxon>
        <taxon>Rotifera</taxon>
        <taxon>Eurotatoria</taxon>
        <taxon>Bdelloidea</taxon>
        <taxon>Philodinida</taxon>
        <taxon>Philodinidae</taxon>
        <taxon>Rotaria</taxon>
    </lineage>
</organism>
<evidence type="ECO:0000313" key="2">
    <source>
        <dbReference type="Proteomes" id="UP000676336"/>
    </source>
</evidence>
<comment type="caution">
    <text evidence="1">The sequence shown here is derived from an EMBL/GenBank/DDBJ whole genome shotgun (WGS) entry which is preliminary data.</text>
</comment>
<sequence length="52" mass="6440">MYSNVVQIYLQKPVIEQILQYETIVENMLEKYIEDHFHLFDYDYDHDDEQLA</sequence>
<gene>
    <name evidence="1" type="ORF">SMN809_LOCUS60502</name>
</gene>